<comment type="caution">
    <text evidence="1">The sequence shown here is derived from an EMBL/GenBank/DDBJ whole genome shotgun (WGS) entry which is preliminary data.</text>
</comment>
<sequence>MKKQELEILKAAHELEQYCNDQQYIGNCDGGCIFNVDRLGHDICTAYEPHTWDLPDMPSVAPDPVHHPEHYTDGGIETIDYMRAKLTPEEFVGYLRGNAMKYLSRAGKKGDVVEDLKKCEWYLNRLIKELEEAE</sequence>
<accession>A0ABT1RUQ6</accession>
<protein>
    <submittedName>
        <fullName evidence="1">DUF3310 domain-containing protein</fullName>
    </submittedName>
</protein>
<name>A0ABT1RUQ6_9FIRM</name>
<dbReference type="RefSeq" id="WP_256133812.1">
    <property type="nucleotide sequence ID" value="NZ_JANFXK010000049.1"/>
</dbReference>
<dbReference type="Proteomes" id="UP001524502">
    <property type="component" value="Unassembled WGS sequence"/>
</dbReference>
<proteinExistence type="predicted"/>
<evidence type="ECO:0000313" key="2">
    <source>
        <dbReference type="Proteomes" id="UP001524502"/>
    </source>
</evidence>
<keyword evidence="2" id="KW-1185">Reference proteome</keyword>
<reference evidence="1 2" key="1">
    <citation type="submission" date="2022-06" db="EMBL/GenBank/DDBJ databases">
        <title>Isolation of gut microbiota from human fecal samples.</title>
        <authorList>
            <person name="Pamer E.G."/>
            <person name="Barat B."/>
            <person name="Waligurski E."/>
            <person name="Medina S."/>
            <person name="Paddock L."/>
            <person name="Mostad J."/>
        </authorList>
    </citation>
    <scope>NUCLEOTIDE SEQUENCE [LARGE SCALE GENOMIC DNA]</scope>
    <source>
        <strain evidence="1 2">SL.3.17</strain>
    </source>
</reference>
<evidence type="ECO:0000313" key="1">
    <source>
        <dbReference type="EMBL" id="MCQ4638606.1"/>
    </source>
</evidence>
<dbReference type="Pfam" id="PF11753">
    <property type="entry name" value="DUF3310"/>
    <property type="match status" value="1"/>
</dbReference>
<dbReference type="InterPro" id="IPR021739">
    <property type="entry name" value="SaV-like"/>
</dbReference>
<gene>
    <name evidence="1" type="ORF">NE619_17900</name>
</gene>
<dbReference type="EMBL" id="JANFXK010000049">
    <property type="protein sequence ID" value="MCQ4638606.1"/>
    <property type="molecule type" value="Genomic_DNA"/>
</dbReference>
<organism evidence="1 2">
    <name type="scientific">Anaerovorax odorimutans</name>
    <dbReference type="NCBI Taxonomy" id="109327"/>
    <lineage>
        <taxon>Bacteria</taxon>
        <taxon>Bacillati</taxon>
        <taxon>Bacillota</taxon>
        <taxon>Clostridia</taxon>
        <taxon>Peptostreptococcales</taxon>
        <taxon>Anaerovoracaceae</taxon>
        <taxon>Anaerovorax</taxon>
    </lineage>
</organism>